<comment type="caution">
    <text evidence="1">The sequence shown here is derived from an EMBL/GenBank/DDBJ whole genome shotgun (WGS) entry which is preliminary data.</text>
</comment>
<organism evidence="1 2">
    <name type="scientific">Pleurodeles waltl</name>
    <name type="common">Iberian ribbed newt</name>
    <dbReference type="NCBI Taxonomy" id="8319"/>
    <lineage>
        <taxon>Eukaryota</taxon>
        <taxon>Metazoa</taxon>
        <taxon>Chordata</taxon>
        <taxon>Craniata</taxon>
        <taxon>Vertebrata</taxon>
        <taxon>Euteleostomi</taxon>
        <taxon>Amphibia</taxon>
        <taxon>Batrachia</taxon>
        <taxon>Caudata</taxon>
        <taxon>Salamandroidea</taxon>
        <taxon>Salamandridae</taxon>
        <taxon>Pleurodelinae</taxon>
        <taxon>Pleurodeles</taxon>
    </lineage>
</organism>
<keyword evidence="2" id="KW-1185">Reference proteome</keyword>
<proteinExistence type="predicted"/>
<dbReference type="Proteomes" id="UP001066276">
    <property type="component" value="Chromosome 2_1"/>
</dbReference>
<gene>
    <name evidence="1" type="ORF">NDU88_007715</name>
</gene>
<protein>
    <submittedName>
        <fullName evidence="1">Uncharacterized protein</fullName>
    </submittedName>
</protein>
<reference evidence="1" key="1">
    <citation type="journal article" date="2022" name="bioRxiv">
        <title>Sequencing and chromosome-scale assembly of the giantPleurodeles waltlgenome.</title>
        <authorList>
            <person name="Brown T."/>
            <person name="Elewa A."/>
            <person name="Iarovenko S."/>
            <person name="Subramanian E."/>
            <person name="Araus A.J."/>
            <person name="Petzold A."/>
            <person name="Susuki M."/>
            <person name="Suzuki K.-i.T."/>
            <person name="Hayashi T."/>
            <person name="Toyoda A."/>
            <person name="Oliveira C."/>
            <person name="Osipova E."/>
            <person name="Leigh N.D."/>
            <person name="Simon A."/>
            <person name="Yun M.H."/>
        </authorList>
    </citation>
    <scope>NUCLEOTIDE SEQUENCE</scope>
    <source>
        <strain evidence="1">20211129_DDA</strain>
        <tissue evidence="1">Liver</tissue>
    </source>
</reference>
<accession>A0AAV7VV74</accession>
<evidence type="ECO:0000313" key="2">
    <source>
        <dbReference type="Proteomes" id="UP001066276"/>
    </source>
</evidence>
<sequence>MLGTQGPYQFKSRSQKQSKALFVPRSSSVLYRLFCGAGKLPHMFIPFPQAFLARAGLARAPLSLAVPTVPNASDWHFSVRPSETRSLLVPYLILRHSGALCLFSSCSGRQ</sequence>
<dbReference type="AlphaFoldDB" id="A0AAV7VV74"/>
<dbReference type="EMBL" id="JANPWB010000003">
    <property type="protein sequence ID" value="KAJ1203934.1"/>
    <property type="molecule type" value="Genomic_DNA"/>
</dbReference>
<evidence type="ECO:0000313" key="1">
    <source>
        <dbReference type="EMBL" id="KAJ1203934.1"/>
    </source>
</evidence>
<name>A0AAV7VV74_PLEWA</name>